<dbReference type="InterPro" id="IPR015943">
    <property type="entry name" value="WD40/YVTN_repeat-like_dom_sf"/>
</dbReference>
<dbReference type="EMBL" id="GL433854">
    <property type="protein sequence ID" value="EFN52794.1"/>
    <property type="molecule type" value="Genomic_DNA"/>
</dbReference>
<dbReference type="InterPro" id="IPR020472">
    <property type="entry name" value="WD40_PAC1"/>
</dbReference>
<protein>
    <submittedName>
        <fullName evidence="5">Uncharacterized protein</fullName>
    </submittedName>
</protein>
<dbReference type="KEGG" id="cvr:CHLNCDRAFT_138440"/>
<keyword evidence="1 3" id="KW-0853">WD repeat</keyword>
<sequence length="600" mass="61590">MSNAVPPDGPEATSPPACALGSLEPDGFAAVCEHLQHDEVAALASSCAALRHAVASNDRLWSSLYARQFPEPWQRLTQPPASLQQHGGAGGGLRSTGPASREWTTDTTPVHLVSLHGSGARRLTLAAQGGTLEMRCTPSPGRLAPDRSIQCYGHSARVSAAAVLDLGGAVRRAGIVTASHDQTIRLWSANVDPAASYYYGQAAPNDSHRLPLTLLTPLRTLRGHQEAVTSLQLVAGSTGAWSVTIAATGGKDRTVRLWGLAPLLASPVQKPQIATLRGHGAPITCLAMAVWQSGGGSALLLSGSLDSRVKAWDPWTAACTGTAKCAAPVAAMQPVAACPALQPHGLLVSGGSGAQLLDLRCMKAVAAVALPPDRAEQVHCLGQHGWNLAVGSSDGARVYDLRVLSSSAGATSSGSSGGGSSRDLPERLRLAGHARPVTAIHVDRLKVVTATDRNGEAPVRVWCSDSGECLAELDSCLPPAAPPSSSGAPADGPGGSEEQQAAAEAEPGGPQGAASAAAYDGQEGAAGSSQQPPQRQYRRGWAGVTALACRGGVLVTGNSDGNVAERDFSKGGLPELERSGGEAGLLAGKFWQYHADRFKI</sequence>
<evidence type="ECO:0000313" key="6">
    <source>
        <dbReference type="Proteomes" id="UP000008141"/>
    </source>
</evidence>
<dbReference type="GeneID" id="17352169"/>
<dbReference type="AlphaFoldDB" id="E1ZN22"/>
<dbReference type="Gene3D" id="2.130.10.10">
    <property type="entry name" value="YVTN repeat-like/Quinoprotein amine dehydrogenase"/>
    <property type="match status" value="2"/>
</dbReference>
<accession>E1ZN22</accession>
<evidence type="ECO:0000256" key="2">
    <source>
        <dbReference type="ARBA" id="ARBA00022737"/>
    </source>
</evidence>
<name>E1ZN22_CHLVA</name>
<evidence type="ECO:0000256" key="3">
    <source>
        <dbReference type="PROSITE-ProRule" id="PRU00221"/>
    </source>
</evidence>
<dbReference type="PROSITE" id="PS50082">
    <property type="entry name" value="WD_REPEATS_2"/>
    <property type="match status" value="1"/>
</dbReference>
<organism evidence="6">
    <name type="scientific">Chlorella variabilis</name>
    <name type="common">Green alga</name>
    <dbReference type="NCBI Taxonomy" id="554065"/>
    <lineage>
        <taxon>Eukaryota</taxon>
        <taxon>Viridiplantae</taxon>
        <taxon>Chlorophyta</taxon>
        <taxon>core chlorophytes</taxon>
        <taxon>Trebouxiophyceae</taxon>
        <taxon>Chlorellales</taxon>
        <taxon>Chlorellaceae</taxon>
        <taxon>Chlorella clade</taxon>
        <taxon>Chlorella</taxon>
    </lineage>
</organism>
<dbReference type="InterPro" id="IPR001680">
    <property type="entry name" value="WD40_rpt"/>
</dbReference>
<dbReference type="InterPro" id="IPR036322">
    <property type="entry name" value="WD40_repeat_dom_sf"/>
</dbReference>
<dbReference type="PRINTS" id="PR00320">
    <property type="entry name" value="GPROTEINBRPT"/>
</dbReference>
<dbReference type="STRING" id="554065.E1ZN22"/>
<dbReference type="RefSeq" id="XP_005844896.1">
    <property type="nucleotide sequence ID" value="XM_005844834.1"/>
</dbReference>
<dbReference type="SUPFAM" id="SSF50978">
    <property type="entry name" value="WD40 repeat-like"/>
    <property type="match status" value="1"/>
</dbReference>
<keyword evidence="2" id="KW-0677">Repeat</keyword>
<dbReference type="PANTHER" id="PTHR19855">
    <property type="entry name" value="WD40 REPEAT PROTEIN 12, 37"/>
    <property type="match status" value="1"/>
</dbReference>
<reference evidence="5 6" key="1">
    <citation type="journal article" date="2010" name="Plant Cell">
        <title>The Chlorella variabilis NC64A genome reveals adaptation to photosymbiosis, coevolution with viruses, and cryptic sex.</title>
        <authorList>
            <person name="Blanc G."/>
            <person name="Duncan G."/>
            <person name="Agarkova I."/>
            <person name="Borodovsky M."/>
            <person name="Gurnon J."/>
            <person name="Kuo A."/>
            <person name="Lindquist E."/>
            <person name="Lucas S."/>
            <person name="Pangilinan J."/>
            <person name="Polle J."/>
            <person name="Salamov A."/>
            <person name="Terry A."/>
            <person name="Yamada T."/>
            <person name="Dunigan D.D."/>
            <person name="Grigoriev I.V."/>
            <person name="Claverie J.M."/>
            <person name="Van Etten J.L."/>
        </authorList>
    </citation>
    <scope>NUCLEOTIDE SEQUENCE [LARGE SCALE GENOMIC DNA]</scope>
    <source>
        <strain evidence="5 6">NC64A</strain>
    </source>
</reference>
<evidence type="ECO:0000256" key="1">
    <source>
        <dbReference type="ARBA" id="ARBA00022574"/>
    </source>
</evidence>
<dbReference type="Proteomes" id="UP000008141">
    <property type="component" value="Unassembled WGS sequence"/>
</dbReference>
<feature type="compositionally biased region" description="Low complexity" evidence="4">
    <location>
        <begin position="483"/>
        <end position="535"/>
    </location>
</feature>
<gene>
    <name evidence="5" type="ORF">CHLNCDRAFT_138440</name>
</gene>
<dbReference type="eggNOG" id="KOG0274">
    <property type="taxonomic scope" value="Eukaryota"/>
</dbReference>
<dbReference type="InParanoid" id="E1ZN22"/>
<dbReference type="SMART" id="SM00320">
    <property type="entry name" value="WD40"/>
    <property type="match status" value="5"/>
</dbReference>
<dbReference type="PANTHER" id="PTHR19855:SF11">
    <property type="entry name" value="RIBOSOME BIOGENESIS PROTEIN WDR12"/>
    <property type="match status" value="1"/>
</dbReference>
<proteinExistence type="predicted"/>
<feature type="region of interest" description="Disordered" evidence="4">
    <location>
        <begin position="480"/>
        <end position="539"/>
    </location>
</feature>
<evidence type="ECO:0000313" key="5">
    <source>
        <dbReference type="EMBL" id="EFN52794.1"/>
    </source>
</evidence>
<feature type="repeat" description="WD" evidence="3">
    <location>
        <begin position="221"/>
        <end position="260"/>
    </location>
</feature>
<dbReference type="OrthoDB" id="511393at2759"/>
<dbReference type="Pfam" id="PF00400">
    <property type="entry name" value="WD40"/>
    <property type="match status" value="3"/>
</dbReference>
<keyword evidence="6" id="KW-1185">Reference proteome</keyword>
<feature type="region of interest" description="Disordered" evidence="4">
    <location>
        <begin position="78"/>
        <end position="103"/>
    </location>
</feature>
<evidence type="ECO:0000256" key="4">
    <source>
        <dbReference type="SAM" id="MobiDB-lite"/>
    </source>
</evidence>